<keyword evidence="4" id="KW-1185">Reference proteome</keyword>
<dbReference type="SUPFAM" id="SSF50156">
    <property type="entry name" value="PDZ domain-like"/>
    <property type="match status" value="1"/>
</dbReference>
<dbReference type="RefSeq" id="WP_138854883.1">
    <property type="nucleotide sequence ID" value="NZ_CP040709.1"/>
</dbReference>
<evidence type="ECO:0000259" key="2">
    <source>
        <dbReference type="Pfam" id="PF03572"/>
    </source>
</evidence>
<comment type="caution">
    <text evidence="3">The sequence shown here is derived from an EMBL/GenBank/DDBJ whole genome shotgun (WGS) entry which is preliminary data.</text>
</comment>
<keyword evidence="3" id="KW-0645">Protease</keyword>
<feature type="signal peptide" evidence="1">
    <location>
        <begin position="1"/>
        <end position="21"/>
    </location>
</feature>
<evidence type="ECO:0000313" key="3">
    <source>
        <dbReference type="EMBL" id="MBB5205100.1"/>
    </source>
</evidence>
<reference evidence="3 4" key="1">
    <citation type="submission" date="2020-08" db="EMBL/GenBank/DDBJ databases">
        <title>Genomic Encyclopedia of Type Strains, Phase IV (KMG-IV): sequencing the most valuable type-strain genomes for metagenomic binning, comparative biology and taxonomic classification.</title>
        <authorList>
            <person name="Goeker M."/>
        </authorList>
    </citation>
    <scope>NUCLEOTIDE SEQUENCE [LARGE SCALE GENOMIC DNA]</scope>
    <source>
        <strain evidence="3 4">DSM 23958</strain>
    </source>
</reference>
<dbReference type="InterPro" id="IPR029045">
    <property type="entry name" value="ClpP/crotonase-like_dom_sf"/>
</dbReference>
<dbReference type="Proteomes" id="UP000554837">
    <property type="component" value="Unassembled WGS sequence"/>
</dbReference>
<dbReference type="Gene3D" id="3.30.750.44">
    <property type="match status" value="1"/>
</dbReference>
<feature type="chain" id="PRO_5032871776" evidence="1">
    <location>
        <begin position="22"/>
        <end position="403"/>
    </location>
</feature>
<evidence type="ECO:0000313" key="4">
    <source>
        <dbReference type="Proteomes" id="UP000554837"/>
    </source>
</evidence>
<feature type="domain" description="Tail specific protease" evidence="2">
    <location>
        <begin position="218"/>
        <end position="374"/>
    </location>
</feature>
<dbReference type="SUPFAM" id="SSF52096">
    <property type="entry name" value="ClpP/crotonase"/>
    <property type="match status" value="1"/>
</dbReference>
<dbReference type="InterPro" id="IPR005151">
    <property type="entry name" value="Tail-specific_protease"/>
</dbReference>
<accession>A0A840S9M5</accession>
<name>A0A840S9M5_9BURK</name>
<protein>
    <submittedName>
        <fullName evidence="3">Carboxyl-terminal processing protease</fullName>
        <ecNumber evidence="3">3.4.21.102</ecNumber>
    </submittedName>
</protein>
<dbReference type="Gene3D" id="3.90.226.10">
    <property type="entry name" value="2-enoyl-CoA Hydratase, Chain A, domain 1"/>
    <property type="match status" value="1"/>
</dbReference>
<sequence>MPFKLPALVLTLASLTSPVAATEYGQKHDPDFARFCEFVQQDYAYWPRRPQLDWPAACAQHRARALQAGSRGAWIAHLEAALDELADAHAHLSTNTPVSTRLIPSQSDLRARWRGEVAELVAVRQPSAAWAAGLRPGDRVLSVKGQALRAAARARLPRGEGDDLAWDWALQQVLAGRHEQKEMSLQRQTPAGSQTLIWRPHQPQAASLLSHGREGDVAWVRIHNSLGQNGLIEAFDQALAELGPFGALVLDLRDTPSGGNSHVARGLMGRLVTAPRPYQQHEAVAEGRGGVRRVWTEWVLPRQPLPERPVLVLVGPWTGSMGEGLAIGLNAARGAPVLGQPMAGLLGALGEERLPLSGITVRIPTETLAHVDGRPREAFVPEPLQGDAEQVWQQALTRARLLR</sequence>
<organism evidence="3 4">
    <name type="scientific">Inhella inkyongensis</name>
    <dbReference type="NCBI Taxonomy" id="392593"/>
    <lineage>
        <taxon>Bacteria</taxon>
        <taxon>Pseudomonadati</taxon>
        <taxon>Pseudomonadota</taxon>
        <taxon>Betaproteobacteria</taxon>
        <taxon>Burkholderiales</taxon>
        <taxon>Sphaerotilaceae</taxon>
        <taxon>Inhella</taxon>
    </lineage>
</organism>
<keyword evidence="3" id="KW-0378">Hydrolase</keyword>
<gene>
    <name evidence="3" type="ORF">HNQ51_002419</name>
</gene>
<evidence type="ECO:0000256" key="1">
    <source>
        <dbReference type="SAM" id="SignalP"/>
    </source>
</evidence>
<keyword evidence="1" id="KW-0732">Signal</keyword>
<dbReference type="Pfam" id="PF03572">
    <property type="entry name" value="Peptidase_S41"/>
    <property type="match status" value="1"/>
</dbReference>
<dbReference type="EC" id="3.4.21.102" evidence="3"/>
<dbReference type="GO" id="GO:0006508">
    <property type="term" value="P:proteolysis"/>
    <property type="evidence" value="ECO:0007669"/>
    <property type="project" value="UniProtKB-KW"/>
</dbReference>
<dbReference type="Gene3D" id="2.30.42.10">
    <property type="match status" value="1"/>
</dbReference>
<dbReference type="InterPro" id="IPR036034">
    <property type="entry name" value="PDZ_sf"/>
</dbReference>
<proteinExistence type="predicted"/>
<dbReference type="GO" id="GO:0004252">
    <property type="term" value="F:serine-type endopeptidase activity"/>
    <property type="evidence" value="ECO:0007669"/>
    <property type="project" value="UniProtKB-EC"/>
</dbReference>
<dbReference type="EMBL" id="JACHHO010000003">
    <property type="protein sequence ID" value="MBB5205100.1"/>
    <property type="molecule type" value="Genomic_DNA"/>
</dbReference>
<dbReference type="OrthoDB" id="9812068at2"/>
<dbReference type="AlphaFoldDB" id="A0A840S9M5"/>